<evidence type="ECO:0000313" key="7">
    <source>
        <dbReference type="Proteomes" id="UP001596990"/>
    </source>
</evidence>
<evidence type="ECO:0000259" key="5">
    <source>
        <dbReference type="Pfam" id="PF01266"/>
    </source>
</evidence>
<comment type="similarity">
    <text evidence="2">Belongs to the DadA oxidoreductase family.</text>
</comment>
<comment type="cofactor">
    <cofactor evidence="1">
        <name>FAD</name>
        <dbReference type="ChEBI" id="CHEBI:57692"/>
    </cofactor>
</comment>
<name>A0ABW3KZR1_9BACI</name>
<keyword evidence="4 6" id="KW-0560">Oxidoreductase</keyword>
<protein>
    <submittedName>
        <fullName evidence="6">NAD(P)/FAD-dependent oxidoreductase</fullName>
        <ecNumber evidence="6">1.-.-.-</ecNumber>
    </submittedName>
</protein>
<evidence type="ECO:0000256" key="4">
    <source>
        <dbReference type="ARBA" id="ARBA00023002"/>
    </source>
</evidence>
<dbReference type="EC" id="1.-.-.-" evidence="6"/>
<proteinExistence type="inferred from homology"/>
<evidence type="ECO:0000256" key="1">
    <source>
        <dbReference type="ARBA" id="ARBA00001974"/>
    </source>
</evidence>
<keyword evidence="7" id="KW-1185">Reference proteome</keyword>
<sequence length="374" mass="40394">MTYIVVGAGILGASTAYRLAKAGEKVIVIDREEPGQATNAAAGIVCPWISQRRNKKWYTLAKNGAKYYPSLIEELKEDGEKDTGYQQVGALSIHTDVKKLEQMEQRAMKRREDAPEMGEITRLSAEDTRKLFPALAEDYEAVHVSGAARVNGGALQKALLHASVKYGAEVIHGNAALEFHNHHVTGVKVDGNILNADKVIVTAGAWASELLRPLGLDFQVSAQKAQIVHLQLPEADTSSWPVVMPPTDKYLLAFDDGKIIAGATSENDMGFDRRVTPGGLHEIFNKILTIAPGLSEATLVDTKVGFRPFTPGFLPVFGYVPGYEGILVANGLGSSGLTVGPYLGAELAKLAMGKETEIDPQVYDVREAIEIIDN</sequence>
<dbReference type="GO" id="GO:0016491">
    <property type="term" value="F:oxidoreductase activity"/>
    <property type="evidence" value="ECO:0007669"/>
    <property type="project" value="UniProtKB-KW"/>
</dbReference>
<organism evidence="6 7">
    <name type="scientific">Thalassobacillus hwangdonensis</name>
    <dbReference type="NCBI Taxonomy" id="546108"/>
    <lineage>
        <taxon>Bacteria</taxon>
        <taxon>Bacillati</taxon>
        <taxon>Bacillota</taxon>
        <taxon>Bacilli</taxon>
        <taxon>Bacillales</taxon>
        <taxon>Bacillaceae</taxon>
        <taxon>Thalassobacillus</taxon>
    </lineage>
</organism>
<evidence type="ECO:0000256" key="3">
    <source>
        <dbReference type="ARBA" id="ARBA00022630"/>
    </source>
</evidence>
<keyword evidence="3" id="KW-0285">Flavoprotein</keyword>
<accession>A0ABW3KZR1</accession>
<dbReference type="Pfam" id="PF01266">
    <property type="entry name" value="DAO"/>
    <property type="match status" value="1"/>
</dbReference>
<dbReference type="InterPro" id="IPR006076">
    <property type="entry name" value="FAD-dep_OxRdtase"/>
</dbReference>
<dbReference type="EMBL" id="JBHTKL010000001">
    <property type="protein sequence ID" value="MFD1018591.1"/>
    <property type="molecule type" value="Genomic_DNA"/>
</dbReference>
<reference evidence="7" key="1">
    <citation type="journal article" date="2019" name="Int. J. Syst. Evol. Microbiol.">
        <title>The Global Catalogue of Microorganisms (GCM) 10K type strain sequencing project: providing services to taxonomists for standard genome sequencing and annotation.</title>
        <authorList>
            <consortium name="The Broad Institute Genomics Platform"/>
            <consortium name="The Broad Institute Genome Sequencing Center for Infectious Disease"/>
            <person name="Wu L."/>
            <person name="Ma J."/>
        </authorList>
    </citation>
    <scope>NUCLEOTIDE SEQUENCE [LARGE SCALE GENOMIC DNA]</scope>
    <source>
        <strain evidence="7">CCUG 56607</strain>
    </source>
</reference>
<feature type="domain" description="FAD dependent oxidoreductase" evidence="5">
    <location>
        <begin position="3"/>
        <end position="350"/>
    </location>
</feature>
<evidence type="ECO:0000256" key="2">
    <source>
        <dbReference type="ARBA" id="ARBA00009410"/>
    </source>
</evidence>
<dbReference type="Proteomes" id="UP001596990">
    <property type="component" value="Unassembled WGS sequence"/>
</dbReference>
<dbReference type="PANTHER" id="PTHR13847">
    <property type="entry name" value="SARCOSINE DEHYDROGENASE-RELATED"/>
    <property type="match status" value="1"/>
</dbReference>
<dbReference type="Gene3D" id="3.30.9.10">
    <property type="entry name" value="D-Amino Acid Oxidase, subunit A, domain 2"/>
    <property type="match status" value="1"/>
</dbReference>
<dbReference type="RefSeq" id="WP_386057205.1">
    <property type="nucleotide sequence ID" value="NZ_JBHTKL010000001.1"/>
</dbReference>
<dbReference type="PANTHER" id="PTHR13847:SF286">
    <property type="entry name" value="D-AMINO ACID DEHYDROGENASE"/>
    <property type="match status" value="1"/>
</dbReference>
<dbReference type="InterPro" id="IPR036188">
    <property type="entry name" value="FAD/NAD-bd_sf"/>
</dbReference>
<gene>
    <name evidence="6" type="ORF">ACFQ2J_05180</name>
</gene>
<dbReference type="Gene3D" id="3.50.50.60">
    <property type="entry name" value="FAD/NAD(P)-binding domain"/>
    <property type="match status" value="1"/>
</dbReference>
<dbReference type="SUPFAM" id="SSF51905">
    <property type="entry name" value="FAD/NAD(P)-binding domain"/>
    <property type="match status" value="1"/>
</dbReference>
<evidence type="ECO:0000313" key="6">
    <source>
        <dbReference type="EMBL" id="MFD1018591.1"/>
    </source>
</evidence>
<dbReference type="SUPFAM" id="SSF54373">
    <property type="entry name" value="FAD-linked reductases, C-terminal domain"/>
    <property type="match status" value="1"/>
</dbReference>
<comment type="caution">
    <text evidence="6">The sequence shown here is derived from an EMBL/GenBank/DDBJ whole genome shotgun (WGS) entry which is preliminary data.</text>
</comment>